<keyword evidence="4 8" id="KW-0440">LIM domain</keyword>
<dbReference type="Pfam" id="PF00412">
    <property type="entry name" value="LIM"/>
    <property type="match status" value="2"/>
</dbReference>
<reference evidence="10" key="1">
    <citation type="submission" date="2023-10" db="EMBL/GenBank/DDBJ databases">
        <title>Genome assembly of Pristionchus species.</title>
        <authorList>
            <person name="Yoshida K."/>
            <person name="Sommer R.J."/>
        </authorList>
    </citation>
    <scope>NUCLEOTIDE SEQUENCE</scope>
    <source>
        <strain evidence="10">RS0144</strain>
    </source>
</reference>
<dbReference type="PANTHER" id="PTHR24208:SF168">
    <property type="entry name" value="PROTEIN APTEROUS"/>
    <property type="match status" value="1"/>
</dbReference>
<evidence type="ECO:0000313" key="11">
    <source>
        <dbReference type="Proteomes" id="UP001432027"/>
    </source>
</evidence>
<evidence type="ECO:0000256" key="8">
    <source>
        <dbReference type="PROSITE-ProRule" id="PRU00125"/>
    </source>
</evidence>
<dbReference type="GO" id="GO:0000981">
    <property type="term" value="F:DNA-binding transcription factor activity, RNA polymerase II-specific"/>
    <property type="evidence" value="ECO:0007669"/>
    <property type="project" value="TreeGrafter"/>
</dbReference>
<keyword evidence="2 8" id="KW-0479">Metal-binding</keyword>
<dbReference type="SUPFAM" id="SSF57716">
    <property type="entry name" value="Glucocorticoid receptor-like (DNA-binding domain)"/>
    <property type="match status" value="1"/>
</dbReference>
<sequence>DRFVIRFDNRPFHSSCLRCSVCRVELANDQSAFIRDGMLLCKNDFEGYNNYVLQNCCATCKKQFSVADMVARAGHQYAHADCVCCTLCKQKLEAGREIIVDPAQNFLCRTHLDAISLPPFSGFPHPSLLLPPSSASQPTVTRSFPVVPPVTHSLP</sequence>
<evidence type="ECO:0000256" key="5">
    <source>
        <dbReference type="ARBA" id="ARBA00023125"/>
    </source>
</evidence>
<dbReference type="SMART" id="SM00132">
    <property type="entry name" value="LIM"/>
    <property type="match status" value="2"/>
</dbReference>
<dbReference type="Proteomes" id="UP001432027">
    <property type="component" value="Unassembled WGS sequence"/>
</dbReference>
<keyword evidence="5" id="KW-0238">DNA-binding</keyword>
<keyword evidence="6" id="KW-0371">Homeobox</keyword>
<keyword evidence="7" id="KW-0539">Nucleus</keyword>
<name>A0AAV5UED3_9BILA</name>
<dbReference type="GO" id="GO:0000977">
    <property type="term" value="F:RNA polymerase II transcription regulatory region sequence-specific DNA binding"/>
    <property type="evidence" value="ECO:0007669"/>
    <property type="project" value="TreeGrafter"/>
</dbReference>
<evidence type="ECO:0000256" key="6">
    <source>
        <dbReference type="ARBA" id="ARBA00023155"/>
    </source>
</evidence>
<dbReference type="InterPro" id="IPR001781">
    <property type="entry name" value="Znf_LIM"/>
</dbReference>
<evidence type="ECO:0000256" key="1">
    <source>
        <dbReference type="ARBA" id="ARBA00004123"/>
    </source>
</evidence>
<evidence type="ECO:0000256" key="4">
    <source>
        <dbReference type="ARBA" id="ARBA00023038"/>
    </source>
</evidence>
<proteinExistence type="predicted"/>
<evidence type="ECO:0000256" key="7">
    <source>
        <dbReference type="ARBA" id="ARBA00023242"/>
    </source>
</evidence>
<feature type="non-terminal residue" evidence="10">
    <location>
        <position position="1"/>
    </location>
</feature>
<dbReference type="GO" id="GO:0030182">
    <property type="term" value="P:neuron differentiation"/>
    <property type="evidence" value="ECO:0007669"/>
    <property type="project" value="TreeGrafter"/>
</dbReference>
<comment type="subcellular location">
    <subcellularLocation>
        <location evidence="1">Nucleus</location>
    </subcellularLocation>
</comment>
<dbReference type="EMBL" id="BTSX01000006">
    <property type="protein sequence ID" value="GMT05028.1"/>
    <property type="molecule type" value="Genomic_DNA"/>
</dbReference>
<dbReference type="PANTHER" id="PTHR24208">
    <property type="entry name" value="LIM/HOMEOBOX PROTEIN LHX"/>
    <property type="match status" value="1"/>
</dbReference>
<keyword evidence="3 8" id="KW-0862">Zinc</keyword>
<evidence type="ECO:0000259" key="9">
    <source>
        <dbReference type="PROSITE" id="PS50023"/>
    </source>
</evidence>
<accession>A0AAV5UED3</accession>
<dbReference type="GO" id="GO:0046872">
    <property type="term" value="F:metal ion binding"/>
    <property type="evidence" value="ECO:0007669"/>
    <property type="project" value="UniProtKB-KW"/>
</dbReference>
<dbReference type="AlphaFoldDB" id="A0AAV5UED3"/>
<dbReference type="Gene3D" id="2.10.110.10">
    <property type="entry name" value="Cysteine Rich Protein"/>
    <property type="match status" value="2"/>
</dbReference>
<comment type="caution">
    <text evidence="10">The sequence shown here is derived from an EMBL/GenBank/DDBJ whole genome shotgun (WGS) entry which is preliminary data.</text>
</comment>
<feature type="domain" description="LIM zinc-binding" evidence="9">
    <location>
        <begin position="1"/>
        <end position="51"/>
    </location>
</feature>
<protein>
    <recommendedName>
        <fullName evidence="9">LIM zinc-binding domain-containing protein</fullName>
    </recommendedName>
</protein>
<evidence type="ECO:0000313" key="10">
    <source>
        <dbReference type="EMBL" id="GMT05028.1"/>
    </source>
</evidence>
<feature type="domain" description="LIM zinc-binding" evidence="9">
    <location>
        <begin position="55"/>
        <end position="118"/>
    </location>
</feature>
<keyword evidence="11" id="KW-1185">Reference proteome</keyword>
<organism evidence="10 11">
    <name type="scientific">Pristionchus entomophagus</name>
    <dbReference type="NCBI Taxonomy" id="358040"/>
    <lineage>
        <taxon>Eukaryota</taxon>
        <taxon>Metazoa</taxon>
        <taxon>Ecdysozoa</taxon>
        <taxon>Nematoda</taxon>
        <taxon>Chromadorea</taxon>
        <taxon>Rhabditida</taxon>
        <taxon>Rhabditina</taxon>
        <taxon>Diplogasteromorpha</taxon>
        <taxon>Diplogasteroidea</taxon>
        <taxon>Neodiplogasteridae</taxon>
        <taxon>Pristionchus</taxon>
    </lineage>
</organism>
<gene>
    <name evidence="10" type="ORF">PENTCL1PPCAC_27202</name>
</gene>
<feature type="non-terminal residue" evidence="10">
    <location>
        <position position="155"/>
    </location>
</feature>
<dbReference type="PROSITE" id="PS50023">
    <property type="entry name" value="LIM_DOMAIN_2"/>
    <property type="match status" value="2"/>
</dbReference>
<evidence type="ECO:0000256" key="2">
    <source>
        <dbReference type="ARBA" id="ARBA00022723"/>
    </source>
</evidence>
<dbReference type="GO" id="GO:0005634">
    <property type="term" value="C:nucleus"/>
    <property type="evidence" value="ECO:0007669"/>
    <property type="project" value="UniProtKB-SubCell"/>
</dbReference>
<evidence type="ECO:0000256" key="3">
    <source>
        <dbReference type="ARBA" id="ARBA00022833"/>
    </source>
</evidence>
<dbReference type="InterPro" id="IPR050453">
    <property type="entry name" value="LIM_Homeobox_TF"/>
</dbReference>